<feature type="region of interest" description="Disordered" evidence="1">
    <location>
        <begin position="333"/>
        <end position="398"/>
    </location>
</feature>
<dbReference type="GeneID" id="92177305"/>
<comment type="caution">
    <text evidence="2">The sequence shown here is derived from an EMBL/GenBank/DDBJ whole genome shotgun (WGS) entry which is preliminary data.</text>
</comment>
<feature type="region of interest" description="Disordered" evidence="1">
    <location>
        <begin position="266"/>
        <end position="291"/>
    </location>
</feature>
<feature type="region of interest" description="Disordered" evidence="1">
    <location>
        <begin position="661"/>
        <end position="759"/>
    </location>
</feature>
<dbReference type="RefSeq" id="XP_066805726.1">
    <property type="nucleotide sequence ID" value="XM_066943184.1"/>
</dbReference>
<evidence type="ECO:0000313" key="3">
    <source>
        <dbReference type="Proteomes" id="UP001388673"/>
    </source>
</evidence>
<dbReference type="EMBL" id="JBCAWK010000001">
    <property type="protein sequence ID" value="KAK8869480.1"/>
    <property type="molecule type" value="Genomic_DNA"/>
</dbReference>
<feature type="region of interest" description="Disordered" evidence="1">
    <location>
        <begin position="16"/>
        <end position="169"/>
    </location>
</feature>
<name>A0AAW0Z5L8_9TREE</name>
<dbReference type="Proteomes" id="UP001388673">
    <property type="component" value="Unassembled WGS sequence"/>
</dbReference>
<reference evidence="2 3" key="1">
    <citation type="journal article" date="2024" name="bioRxiv">
        <title>Comparative genomics of Cryptococcus and Kwoniella reveals pathogenesis evolution and contrasting karyotype dynamics via intercentromeric recombination or chromosome fusion.</title>
        <authorList>
            <person name="Coelho M.A."/>
            <person name="David-Palma M."/>
            <person name="Shea T."/>
            <person name="Bowers K."/>
            <person name="McGinley-Smith S."/>
            <person name="Mohammad A.W."/>
            <person name="Gnirke A."/>
            <person name="Yurkov A.M."/>
            <person name="Nowrousian M."/>
            <person name="Sun S."/>
            <person name="Cuomo C.A."/>
            <person name="Heitman J."/>
        </authorList>
    </citation>
    <scope>NUCLEOTIDE SEQUENCE [LARGE SCALE GENOMIC DNA]</scope>
    <source>
        <strain evidence="2 3">CBS 13917</strain>
    </source>
</reference>
<evidence type="ECO:0000313" key="2">
    <source>
        <dbReference type="EMBL" id="KAK8869480.1"/>
    </source>
</evidence>
<proteinExistence type="predicted"/>
<feature type="compositionally biased region" description="Acidic residues" evidence="1">
    <location>
        <begin position="853"/>
        <end position="864"/>
    </location>
</feature>
<protein>
    <submittedName>
        <fullName evidence="2">Uncharacterized protein</fullName>
    </submittedName>
</protein>
<feature type="compositionally biased region" description="Acidic residues" evidence="1">
    <location>
        <begin position="806"/>
        <end position="816"/>
    </location>
</feature>
<evidence type="ECO:0000256" key="1">
    <source>
        <dbReference type="SAM" id="MobiDB-lite"/>
    </source>
</evidence>
<dbReference type="KEGG" id="kne:92177305"/>
<feature type="compositionally biased region" description="Basic and acidic residues" evidence="1">
    <location>
        <begin position="738"/>
        <end position="756"/>
    </location>
</feature>
<sequence>MGLSRIQLAAALIEYDNDPDSPIPQPSTRSHRDSAMFLPYQQAQQEARRRQILSQPPPVLPSPVESTFASHSASKRGSAQRPESQSWRRRLVSDLDLGAPNAAPQYERDIGQREGGPSVGTGEEEDLAEVDVSRWGPPSHLIADAPRPPTTRRVTVSQPVPEPIMSPTYGRTKSIHVADVIENVGQNQHEQYQQQRRVHERTVSMGNNLGRLQSSESHMTDRYGADRALAKAERVRQLVERPHTVMGWQGGDSGRRELRNRRISDPIMVPLPSSPMPTTVTGSRPLSSLSRTFSPNLESEIIEEGLDEPNPFALPAPPPELGSRFDPKVLDAQRRSSAGSVLDFEAPSRPSSRTSEFQMPRGSTDVSYLDPASPAPSPARTPRIYQDIPTPAEYGRPLMPPRYSTSAIHGVNRQSLLQPKVLVMPSTLAGSQSFHRVEPNVPEGFVRGEKPLPAEAKTTGRRPGIPLSLSQKTFRSSLIVGGKREEQEYWLGGTEIEGEIGVQRRELDEGALEKKPGKLYGRSLMDELEARKAALRGRQRVFTGDSRPAMMNRSSALIDPSALSLESGTFSISSGSAVPPRPTTYHPESLEPLLHEGSGGDVPASEDLLRSEARVAEERITKSRSVFGVDQLWERELAKLKAIQDEESTRNREEEARILLAEQKGKKKGKKDRAKSRAVDAPQETETKDQRPIQEALGISPIRRAGSLPPVLDYAPEQVQQQVTDDPEQPQQYLNGNERLRAGDRKDDLADFRPEGEPINVIEEIAQSSDESDEDLPLSKLAPAARSIARGVAPSQASTSKLESGVEPESDSDEDVPLSKLTLKWPSGSARSQGQKDRRLDSLGLSLPTPSDMTDEAEGEDEDDLPLAVRQARAKGLKPITKAEIIEDDLPLGYKHAEKAQKQMAERGAGDWLGSNTVFSFAPGGGKSPAMVMSPAVGQMASANPAVWGIPPHMIVYMGMGGMGMSYPGTGHPSMSMPNFHQAVYMPGVEPGQGGVAYGHHGFMSGPMPALPPSPGKNIDSWRQDVALAPVPTGGTGSGSGSSAR</sequence>
<feature type="compositionally biased region" description="Basic residues" evidence="1">
    <location>
        <begin position="665"/>
        <end position="676"/>
    </location>
</feature>
<keyword evidence="3" id="KW-1185">Reference proteome</keyword>
<feature type="region of interest" description="Disordered" evidence="1">
    <location>
        <begin position="572"/>
        <end position="604"/>
    </location>
</feature>
<dbReference type="AlphaFoldDB" id="A0AAW0Z5L8"/>
<feature type="compositionally biased region" description="Polar residues" evidence="1">
    <location>
        <begin position="718"/>
        <end position="735"/>
    </location>
</feature>
<feature type="compositionally biased region" description="Polar residues" evidence="1">
    <location>
        <begin position="276"/>
        <end position="291"/>
    </location>
</feature>
<organism evidence="2 3">
    <name type="scientific">Kwoniella newhampshirensis</name>
    <dbReference type="NCBI Taxonomy" id="1651941"/>
    <lineage>
        <taxon>Eukaryota</taxon>
        <taxon>Fungi</taxon>
        <taxon>Dikarya</taxon>
        <taxon>Basidiomycota</taxon>
        <taxon>Agaricomycotina</taxon>
        <taxon>Tremellomycetes</taxon>
        <taxon>Tremellales</taxon>
        <taxon>Cryptococcaceae</taxon>
        <taxon>Kwoniella</taxon>
    </lineage>
</organism>
<feature type="compositionally biased region" description="Polar residues" evidence="1">
    <location>
        <begin position="65"/>
        <end position="85"/>
    </location>
</feature>
<feature type="region of interest" description="Disordered" evidence="1">
    <location>
        <begin position="789"/>
        <end position="864"/>
    </location>
</feature>
<gene>
    <name evidence="2" type="ORF">IAR55_000045</name>
</gene>
<accession>A0AAW0Z5L8</accession>